<evidence type="ECO:0000313" key="3">
    <source>
        <dbReference type="EMBL" id="AEI49038.1"/>
    </source>
</evidence>
<dbReference type="Gene3D" id="2.115.10.20">
    <property type="entry name" value="Glycosyl hydrolase domain, family 43"/>
    <property type="match status" value="1"/>
</dbReference>
<keyword evidence="4" id="KW-1185">Reference proteome</keyword>
<accession>A0A7U4E611</accession>
<name>A0A7U4E611_RUNSL</name>
<organism evidence="3 4">
    <name type="scientific">Runella slithyformis (strain ATCC 29530 / DSM 19594 / LMG 11500 / NCIMB 11436 / LSU 4)</name>
    <dbReference type="NCBI Taxonomy" id="761193"/>
    <lineage>
        <taxon>Bacteria</taxon>
        <taxon>Pseudomonadati</taxon>
        <taxon>Bacteroidota</taxon>
        <taxon>Cytophagia</taxon>
        <taxon>Cytophagales</taxon>
        <taxon>Spirosomataceae</taxon>
        <taxon>Runella</taxon>
    </lineage>
</organism>
<dbReference type="Proteomes" id="UP000000493">
    <property type="component" value="Chromosome"/>
</dbReference>
<protein>
    <recommendedName>
        <fullName evidence="5">Glycosyl hydrolase family 43</fullName>
    </recommendedName>
</protein>
<keyword evidence="1" id="KW-0858">Xylan degradation</keyword>
<keyword evidence="1" id="KW-0624">Polysaccharide degradation</keyword>
<dbReference type="AlphaFoldDB" id="A0A7U4E611"/>
<dbReference type="EMBL" id="CP002859">
    <property type="protein sequence ID" value="AEI49038.1"/>
    <property type="molecule type" value="Genomic_DNA"/>
</dbReference>
<reference evidence="4" key="1">
    <citation type="submission" date="2011-06" db="EMBL/GenBank/DDBJ databases">
        <title>The complete genome of chromosome of Runella slithyformis DSM 19594.</title>
        <authorList>
            <consortium name="US DOE Joint Genome Institute (JGI-PGF)"/>
            <person name="Lucas S."/>
            <person name="Han J."/>
            <person name="Lapidus A."/>
            <person name="Bruce D."/>
            <person name="Goodwin L."/>
            <person name="Pitluck S."/>
            <person name="Peters L."/>
            <person name="Kyrpides N."/>
            <person name="Mavromatis K."/>
            <person name="Ivanova N."/>
            <person name="Ovchinnikova G."/>
            <person name="Zhang X."/>
            <person name="Misra M."/>
            <person name="Detter J.C."/>
            <person name="Tapia R."/>
            <person name="Han C."/>
            <person name="Land M."/>
            <person name="Hauser L."/>
            <person name="Markowitz V."/>
            <person name="Cheng J.-F."/>
            <person name="Hugenholtz P."/>
            <person name="Woyke T."/>
            <person name="Wu D."/>
            <person name="Tindall B."/>
            <person name="Faehrich R."/>
            <person name="Brambilla E."/>
            <person name="Klenk H.-P."/>
            <person name="Eisen J.A."/>
        </authorList>
    </citation>
    <scope>NUCLEOTIDE SEQUENCE [LARGE SCALE GENOMIC DNA]</scope>
    <source>
        <strain evidence="4">ATCC 29530 / DSM 19594 / LMG 11500 / NCIMB 11436 / LSU 4</strain>
    </source>
</reference>
<dbReference type="PANTHER" id="PTHR43772">
    <property type="entry name" value="ENDO-1,4-BETA-XYLANASE"/>
    <property type="match status" value="1"/>
</dbReference>
<dbReference type="KEGG" id="rsi:Runsl_2638"/>
<dbReference type="CDD" id="cd08994">
    <property type="entry name" value="GH43_62_32_68_117_130-like"/>
    <property type="match status" value="1"/>
</dbReference>
<evidence type="ECO:0008006" key="5">
    <source>
        <dbReference type="Google" id="ProtNLM"/>
    </source>
</evidence>
<dbReference type="RefSeq" id="WP_013928347.1">
    <property type="nucleotide sequence ID" value="NC_015703.1"/>
</dbReference>
<keyword evidence="2" id="KW-0119">Carbohydrate metabolism</keyword>
<reference evidence="3 4" key="2">
    <citation type="journal article" date="2012" name="Stand. Genomic Sci.">
        <title>Complete genome sequence of the aquatic bacterium Runella slithyformis type strain (LSU 4(T)).</title>
        <authorList>
            <person name="Copeland A."/>
            <person name="Zhang X."/>
            <person name="Misra M."/>
            <person name="Lapidus A."/>
            <person name="Nolan M."/>
            <person name="Lucas S."/>
            <person name="Deshpande S."/>
            <person name="Cheng J.F."/>
            <person name="Tapia R."/>
            <person name="Goodwin L.A."/>
            <person name="Pitluck S."/>
            <person name="Liolios K."/>
            <person name="Pagani I."/>
            <person name="Ivanova N."/>
            <person name="Mikhailova N."/>
            <person name="Pati A."/>
            <person name="Chen A."/>
            <person name="Palaniappan K."/>
            <person name="Land M."/>
            <person name="Hauser L."/>
            <person name="Pan C."/>
            <person name="Jeffries C.D."/>
            <person name="Detter J.C."/>
            <person name="Brambilla E.M."/>
            <person name="Rohde M."/>
            <person name="Djao O.D."/>
            <person name="Goker M."/>
            <person name="Sikorski J."/>
            <person name="Tindall B.J."/>
            <person name="Woyke T."/>
            <person name="Bristow J."/>
            <person name="Eisen J.A."/>
            <person name="Markowitz V."/>
            <person name="Hugenholtz P."/>
            <person name="Kyrpides N.C."/>
            <person name="Klenk H.P."/>
            <person name="Mavromatis K."/>
        </authorList>
    </citation>
    <scope>NUCLEOTIDE SEQUENCE [LARGE SCALE GENOMIC DNA]</scope>
    <source>
        <strain evidence="4">ATCC 29530 / DSM 19594 / LMG 11500 / NCIMB 11436 / LSU 4</strain>
    </source>
</reference>
<dbReference type="InterPro" id="IPR052176">
    <property type="entry name" value="Glycosyl_Hydrlase_43_Enz"/>
</dbReference>
<dbReference type="SUPFAM" id="SSF75005">
    <property type="entry name" value="Arabinanase/levansucrase/invertase"/>
    <property type="match status" value="1"/>
</dbReference>
<gene>
    <name evidence="3" type="ordered locus">Runsl_2638</name>
</gene>
<evidence type="ECO:0000256" key="2">
    <source>
        <dbReference type="ARBA" id="ARBA00023277"/>
    </source>
</evidence>
<dbReference type="PANTHER" id="PTHR43772:SF2">
    <property type="entry name" value="PUTATIVE (AFU_ORTHOLOGUE AFUA_2G04480)-RELATED"/>
    <property type="match status" value="1"/>
</dbReference>
<sequence>MTRRHFIESALPLLTLTEFSGILHEGLNLNAMMQPIEKQAVLRSDDWFIWGGGVVKKDRVYHMLFARWEKKHGFNAWVTHSEIAYATSKSPLGPWEVHGRALGMEPRKGFWDADNLHNPLIQEFEGKYYLYYSGNYGPQDGTREGWWIHRNHQRAGVAVADHPAGPWRRFDKPLIEPTPNGSDHLLTNSPTVARRKDGKYVLIYKGVSDGKMPFGGKVRMHVALGDSPTGPFLKQNGTVFGDATTQFPTDDNFIWSQDGVLYAIVKDYAGIFSKHGKEVLLLFESKDGLEWKTSKNDLVSKFELNWSDGRKTAPLHRLDQPQVWLENGKPTVLFLAVKEKQDHDDSDLSYNVQIRLK</sequence>
<evidence type="ECO:0000313" key="4">
    <source>
        <dbReference type="Proteomes" id="UP000000493"/>
    </source>
</evidence>
<proteinExistence type="predicted"/>
<dbReference type="GO" id="GO:0045493">
    <property type="term" value="P:xylan catabolic process"/>
    <property type="evidence" value="ECO:0007669"/>
    <property type="project" value="UniProtKB-KW"/>
</dbReference>
<evidence type="ECO:0000256" key="1">
    <source>
        <dbReference type="ARBA" id="ARBA00022651"/>
    </source>
</evidence>
<dbReference type="InterPro" id="IPR023296">
    <property type="entry name" value="Glyco_hydro_beta-prop_sf"/>
</dbReference>